<protein>
    <submittedName>
        <fullName evidence="1">Uncharacterized protein</fullName>
    </submittedName>
</protein>
<evidence type="ECO:0000313" key="2">
    <source>
        <dbReference type="Proteomes" id="UP000028666"/>
    </source>
</evidence>
<sequence length="116" mass="12707">MSFNLKLGADHDIIVGRQVSRTDKLEYTVQLVKCRLLTFLGEWALNRGIGVPWTGVLDRSYDISATKFAIQNTIQTTVGVKSLNSLSLKADPTTRLLTVEFTATSIYGEISAGVTV</sequence>
<dbReference type="EMBL" id="KJ858521">
    <property type="protein sequence ID" value="AII26772.1"/>
    <property type="molecule type" value="Genomic_DNA"/>
</dbReference>
<dbReference type="Proteomes" id="UP000028666">
    <property type="component" value="Segment"/>
</dbReference>
<dbReference type="GeneID" id="22112274"/>
<dbReference type="KEGG" id="vg:22112274"/>
<dbReference type="RefSeq" id="YP_009103352.1">
    <property type="nucleotide sequence ID" value="NC_025459.1"/>
</dbReference>
<keyword evidence="2" id="KW-1185">Reference proteome</keyword>
<proteinExistence type="predicted"/>
<name>A0A076G5J9_9CAUD</name>
<accession>A0A076G5J9</accession>
<dbReference type="OrthoDB" id="17165at10239"/>
<dbReference type="InterPro" id="IPR020288">
    <property type="entry name" value="Sheath_initiator"/>
</dbReference>
<reference evidence="1 2" key="1">
    <citation type="submission" date="2014-05" db="EMBL/GenBank/DDBJ databases">
        <title>Complete genome sequence of Aeromonas bacteriophage pAh6-C.</title>
        <authorList>
            <person name="Jun J.W."/>
            <person name="Park S.C."/>
        </authorList>
    </citation>
    <scope>NUCLEOTIDE SEQUENCE [LARGE SCALE GENOMIC DNA]</scope>
</reference>
<gene>
    <name evidence="1" type="ORF">AH6C_018</name>
</gene>
<evidence type="ECO:0000313" key="1">
    <source>
        <dbReference type="EMBL" id="AII26772.1"/>
    </source>
</evidence>
<organism evidence="1 2">
    <name type="scientific">Aeromonas phage pAh6-C</name>
    <dbReference type="NCBI Taxonomy" id="1505227"/>
    <lineage>
        <taxon>Viruses</taxon>
        <taxon>Duplodnaviria</taxon>
        <taxon>Heunggongvirae</taxon>
        <taxon>Uroviricota</taxon>
        <taxon>Caudoviricetes</taxon>
        <taxon>Chaseviridae</taxon>
        <taxon>Nefertitivirinae</taxon>
        <taxon>Pahsextavirus</taxon>
        <taxon>Pahsextavirus pAh6C</taxon>
    </lineage>
</organism>
<dbReference type="Pfam" id="PF10934">
    <property type="entry name" value="Sheath_initiator"/>
    <property type="match status" value="1"/>
</dbReference>